<keyword evidence="1" id="KW-0687">Ribonucleoprotein</keyword>
<dbReference type="EMBL" id="GGYP01007688">
    <property type="protein sequence ID" value="MDE52459.1"/>
    <property type="molecule type" value="Transcribed_RNA"/>
</dbReference>
<sequence>MAASNGAKSFATLLRNSKFITQGDFRNSTVLGQVFHTTNDDLYVDVGMKFHAVVKKPREDARLYVRGSTVRLRLIDYEIADRFIGSSKMTSLLEADAVLLGLESTPVGSRKRK</sequence>
<dbReference type="AlphaFoldDB" id="A0A6G1SQ05"/>
<organism evidence="1">
    <name type="scientific">Aceria tosichella</name>
    <name type="common">wheat curl mite</name>
    <dbReference type="NCBI Taxonomy" id="561515"/>
    <lineage>
        <taxon>Eukaryota</taxon>
        <taxon>Metazoa</taxon>
        <taxon>Ecdysozoa</taxon>
        <taxon>Arthropoda</taxon>
        <taxon>Chelicerata</taxon>
        <taxon>Arachnida</taxon>
        <taxon>Acari</taxon>
        <taxon>Acariformes</taxon>
        <taxon>Trombidiformes</taxon>
        <taxon>Prostigmata</taxon>
        <taxon>Eupodina</taxon>
        <taxon>Eriophyoidea</taxon>
        <taxon>Eriophyidae</taxon>
        <taxon>Eriophyinae</taxon>
        <taxon>Aceriini</taxon>
        <taxon>Aceria</taxon>
    </lineage>
</organism>
<dbReference type="GO" id="GO:0005763">
    <property type="term" value="C:mitochondrial small ribosomal subunit"/>
    <property type="evidence" value="ECO:0007669"/>
    <property type="project" value="TreeGrafter"/>
</dbReference>
<gene>
    <name evidence="1" type="primary">Mrps28</name>
    <name evidence="1" type="ORF">g.20583</name>
</gene>
<dbReference type="PANTHER" id="PTHR13447">
    <property type="entry name" value="MITOCHONDRIAL 28S RIBOSOMAL PROTEIN S28"/>
    <property type="match status" value="1"/>
</dbReference>
<proteinExistence type="predicted"/>
<protein>
    <submittedName>
        <fullName evidence="1">28S ribosomal protein S28, mitochondrial</fullName>
    </submittedName>
</protein>
<evidence type="ECO:0000313" key="1">
    <source>
        <dbReference type="EMBL" id="MDE52459.1"/>
    </source>
</evidence>
<name>A0A6G1SQ05_9ACAR</name>
<dbReference type="InterPro" id="IPR019375">
    <property type="entry name" value="Ribosomal_bS1m"/>
</dbReference>
<reference evidence="1" key="1">
    <citation type="submission" date="2018-10" db="EMBL/GenBank/DDBJ databases">
        <title>Transcriptome assembly of Aceria tosichella (Wheat curl mite) Type 2.</title>
        <authorList>
            <person name="Scully E.D."/>
            <person name="Geib S.M."/>
            <person name="Palmer N.A."/>
            <person name="Gupta A.K."/>
            <person name="Sarath G."/>
            <person name="Tatineni S."/>
        </authorList>
    </citation>
    <scope>NUCLEOTIDE SEQUENCE</scope>
    <source>
        <strain evidence="1">LincolnNE</strain>
    </source>
</reference>
<dbReference type="PANTHER" id="PTHR13447:SF2">
    <property type="entry name" value="SMALL RIBOSOMAL SUBUNIT PROTEIN BS1M"/>
    <property type="match status" value="1"/>
</dbReference>
<accession>A0A6G1SQ05</accession>
<dbReference type="Pfam" id="PF10246">
    <property type="entry name" value="MRP-S35"/>
    <property type="match status" value="1"/>
</dbReference>
<keyword evidence="1" id="KW-0689">Ribosomal protein</keyword>